<evidence type="ECO:0000313" key="7">
    <source>
        <dbReference type="Proteomes" id="UP000641206"/>
    </source>
</evidence>
<dbReference type="CDD" id="cd16442">
    <property type="entry name" value="BPL"/>
    <property type="match status" value="1"/>
</dbReference>
<keyword evidence="1 4" id="KW-0436">Ligase</keyword>
<comment type="function">
    <text evidence="4">Acts both as a biotin--[acetyl-CoA-carboxylase] ligase and a repressor.</text>
</comment>
<evidence type="ECO:0000259" key="5">
    <source>
        <dbReference type="PROSITE" id="PS51733"/>
    </source>
</evidence>
<evidence type="ECO:0000256" key="2">
    <source>
        <dbReference type="ARBA" id="ARBA00023125"/>
    </source>
</evidence>
<dbReference type="Pfam" id="PF02237">
    <property type="entry name" value="BPL_C"/>
    <property type="match status" value="1"/>
</dbReference>
<comment type="similarity">
    <text evidence="4">Belongs to the biotin--protein ligase family.</text>
</comment>
<dbReference type="InterPro" id="IPR004408">
    <property type="entry name" value="Biotin_CoA_COase_ligase"/>
</dbReference>
<dbReference type="GO" id="GO:0016874">
    <property type="term" value="F:ligase activity"/>
    <property type="evidence" value="ECO:0007669"/>
    <property type="project" value="UniProtKB-KW"/>
</dbReference>
<keyword evidence="4" id="KW-0678">Repressor</keyword>
<evidence type="ECO:0000256" key="3">
    <source>
        <dbReference type="ARBA" id="ARBA00023267"/>
    </source>
</evidence>
<dbReference type="Gene3D" id="3.30.930.10">
    <property type="entry name" value="Bira Bifunctional Protein, Domain 2"/>
    <property type="match status" value="1"/>
</dbReference>
<keyword evidence="2 4" id="KW-0238">DNA-binding</keyword>
<evidence type="ECO:0000256" key="4">
    <source>
        <dbReference type="HAMAP-Rule" id="MF_00978"/>
    </source>
</evidence>
<evidence type="ECO:0000313" key="6">
    <source>
        <dbReference type="EMBL" id="GGP10527.1"/>
    </source>
</evidence>
<comment type="caution">
    <text evidence="6">The sequence shown here is derived from an EMBL/GenBank/DDBJ whole genome shotgun (WGS) entry which is preliminary data.</text>
</comment>
<keyword evidence="4" id="KW-0805">Transcription regulation</keyword>
<feature type="binding site" evidence="4">
    <location>
        <position position="120"/>
    </location>
    <ligand>
        <name>biotin</name>
        <dbReference type="ChEBI" id="CHEBI:57586"/>
    </ligand>
</feature>
<feature type="binding site" evidence="4">
    <location>
        <position position="190"/>
    </location>
    <ligand>
        <name>biotin</name>
        <dbReference type="ChEBI" id="CHEBI:57586"/>
    </ligand>
</feature>
<keyword evidence="4" id="KW-0067">ATP-binding</keyword>
<proteinExistence type="inferred from homology"/>
<evidence type="ECO:0000256" key="1">
    <source>
        <dbReference type="ARBA" id="ARBA00022598"/>
    </source>
</evidence>
<feature type="binding site" evidence="4">
    <location>
        <begin position="124"/>
        <end position="126"/>
    </location>
    <ligand>
        <name>biotin</name>
        <dbReference type="ChEBI" id="CHEBI:57586"/>
    </ligand>
</feature>
<dbReference type="InterPro" id="IPR036388">
    <property type="entry name" value="WH-like_DNA-bd_sf"/>
</dbReference>
<feature type="domain" description="BPL/LPL catalytic" evidence="5">
    <location>
        <begin position="73"/>
        <end position="263"/>
    </location>
</feature>
<comment type="caution">
    <text evidence="4">Lacks conserved residue(s) required for the propagation of feature annotation.</text>
</comment>
<dbReference type="EC" id="6.3.4.15" evidence="4"/>
<name>A0ABQ2NU12_9BACI</name>
<keyword evidence="4" id="KW-0547">Nucleotide-binding</keyword>
<keyword evidence="3 4" id="KW-0092">Biotin</keyword>
<accession>A0ABQ2NU12</accession>
<gene>
    <name evidence="4 6" type="primary">birA</name>
    <name evidence="6" type="ORF">GCM10011346_19010</name>
</gene>
<dbReference type="Pfam" id="PF03099">
    <property type="entry name" value="BPL_LplA_LipB"/>
    <property type="match status" value="1"/>
</dbReference>
<comment type="catalytic activity">
    <reaction evidence="4">
        <text>biotin + L-lysyl-[protein] + ATP = N(6)-biotinyl-L-lysyl-[protein] + AMP + diphosphate + H(+)</text>
        <dbReference type="Rhea" id="RHEA:11756"/>
        <dbReference type="Rhea" id="RHEA-COMP:9752"/>
        <dbReference type="Rhea" id="RHEA-COMP:10505"/>
        <dbReference type="ChEBI" id="CHEBI:15378"/>
        <dbReference type="ChEBI" id="CHEBI:29969"/>
        <dbReference type="ChEBI" id="CHEBI:30616"/>
        <dbReference type="ChEBI" id="CHEBI:33019"/>
        <dbReference type="ChEBI" id="CHEBI:57586"/>
        <dbReference type="ChEBI" id="CHEBI:83144"/>
        <dbReference type="ChEBI" id="CHEBI:456215"/>
        <dbReference type="EC" id="6.3.4.15"/>
    </reaction>
</comment>
<dbReference type="EMBL" id="BMLW01000005">
    <property type="protein sequence ID" value="GGP10527.1"/>
    <property type="molecule type" value="Genomic_DNA"/>
</dbReference>
<dbReference type="NCBIfam" id="TIGR00121">
    <property type="entry name" value="birA_ligase"/>
    <property type="match status" value="1"/>
</dbReference>
<feature type="DNA-binding region" description="H-T-H motif" evidence="4">
    <location>
        <begin position="25"/>
        <end position="44"/>
    </location>
</feature>
<dbReference type="InterPro" id="IPR011991">
    <property type="entry name" value="ArsR-like_HTH"/>
</dbReference>
<dbReference type="Gene3D" id="2.30.30.100">
    <property type="match status" value="1"/>
</dbReference>
<reference evidence="7" key="1">
    <citation type="journal article" date="2019" name="Int. J. Syst. Evol. Microbiol.">
        <title>The Global Catalogue of Microorganisms (GCM) 10K type strain sequencing project: providing services to taxonomists for standard genome sequencing and annotation.</title>
        <authorList>
            <consortium name="The Broad Institute Genomics Platform"/>
            <consortium name="The Broad Institute Genome Sequencing Center for Infectious Disease"/>
            <person name="Wu L."/>
            <person name="Ma J."/>
        </authorList>
    </citation>
    <scope>NUCLEOTIDE SEQUENCE [LARGE SCALE GENOMIC DNA]</scope>
    <source>
        <strain evidence="7">CGMCC 1.7693</strain>
    </source>
</reference>
<dbReference type="SUPFAM" id="SSF55681">
    <property type="entry name" value="Class II aaRS and biotin synthetases"/>
    <property type="match status" value="1"/>
</dbReference>
<keyword evidence="4" id="KW-0804">Transcription</keyword>
<dbReference type="InterPro" id="IPR045864">
    <property type="entry name" value="aa-tRNA-synth_II/BPL/LPL"/>
</dbReference>
<dbReference type="InterPro" id="IPR030855">
    <property type="entry name" value="Bifunct_BirA"/>
</dbReference>
<dbReference type="PROSITE" id="PS51733">
    <property type="entry name" value="BPL_LPL_CATALYTIC"/>
    <property type="match status" value="1"/>
</dbReference>
<dbReference type="SUPFAM" id="SSF46785">
    <property type="entry name" value="Winged helix' DNA-binding domain"/>
    <property type="match status" value="1"/>
</dbReference>
<protein>
    <recommendedName>
        <fullName evidence="4">Bifunctional ligase/repressor BirA</fullName>
    </recommendedName>
    <alternativeName>
        <fullName evidence="4">Biotin--[acetyl-CoA-carboxylase] ligase</fullName>
        <ecNumber evidence="4">6.3.4.15</ecNumber>
    </alternativeName>
    <alternativeName>
        <fullName evidence="4">Biotin--protein ligase</fullName>
    </alternativeName>
    <alternativeName>
        <fullName evidence="4">Biotin-[acetyl-CoA carboxylase] synthetase</fullName>
    </alternativeName>
</protein>
<dbReference type="InterPro" id="IPR003142">
    <property type="entry name" value="BPL_C"/>
</dbReference>
<dbReference type="PANTHER" id="PTHR12835:SF5">
    <property type="entry name" value="BIOTIN--PROTEIN LIGASE"/>
    <property type="match status" value="1"/>
</dbReference>
<sequence length="329" mass="37198">MDTMESTRSRLIELLSENKAGYISGQALSEQLGISRNAIWKHMKDLESDGYTIDAIRSKGYRIISFPDKVSSNTIRWGLETKWLGHHIIHKDSTPSTQLIGHEAARENAPDGTIIIAEEQTAGRGRMKKNWFSDKEGLWTTILLRPPIPPNKASELTLLTAVALRDALNQLTDLSIGIKWPNDLLIGDKKLCGILTEMQGEQDRINYVLIGFGLNVNQDETSWDTSIRNIATSLKIESGKDWEKKEVIQTILTYFEDTYEMYLKNGFEGIKSKWEENAFKIGENIKIKTFHDEWTGRFLGISDEGALIAEAADGNPVTLYSAEISWFDR</sequence>
<dbReference type="HAMAP" id="MF_00978">
    <property type="entry name" value="Bifunct_BirA"/>
    <property type="match status" value="1"/>
</dbReference>
<dbReference type="CDD" id="cd00090">
    <property type="entry name" value="HTH_ARSR"/>
    <property type="match status" value="1"/>
</dbReference>
<organism evidence="6 7">
    <name type="scientific">Oceanobacillus neutriphilus</name>
    <dbReference type="NCBI Taxonomy" id="531815"/>
    <lineage>
        <taxon>Bacteria</taxon>
        <taxon>Bacillati</taxon>
        <taxon>Bacillota</taxon>
        <taxon>Bacilli</taxon>
        <taxon>Bacillales</taxon>
        <taxon>Bacillaceae</taxon>
        <taxon>Oceanobacillus</taxon>
    </lineage>
</organism>
<dbReference type="PANTHER" id="PTHR12835">
    <property type="entry name" value="BIOTIN PROTEIN LIGASE"/>
    <property type="match status" value="1"/>
</dbReference>
<keyword evidence="7" id="KW-1185">Reference proteome</keyword>
<dbReference type="InterPro" id="IPR013196">
    <property type="entry name" value="HTH_11"/>
</dbReference>
<dbReference type="Pfam" id="PF08279">
    <property type="entry name" value="HTH_11"/>
    <property type="match status" value="1"/>
</dbReference>
<dbReference type="Proteomes" id="UP000641206">
    <property type="component" value="Unassembled WGS sequence"/>
</dbReference>
<dbReference type="InterPro" id="IPR036390">
    <property type="entry name" value="WH_DNA-bd_sf"/>
</dbReference>
<dbReference type="InterPro" id="IPR004143">
    <property type="entry name" value="BPL_LPL_catalytic"/>
</dbReference>
<dbReference type="Gene3D" id="1.10.10.10">
    <property type="entry name" value="Winged helix-like DNA-binding domain superfamily/Winged helix DNA-binding domain"/>
    <property type="match status" value="1"/>
</dbReference>